<dbReference type="Proteomes" id="UP000008141">
    <property type="component" value="Unassembled WGS sequence"/>
</dbReference>
<dbReference type="PANTHER" id="PTHR36383:SF1">
    <property type="entry name" value="PROTEIN, PUTATIVE-RELATED"/>
    <property type="match status" value="1"/>
</dbReference>
<protein>
    <submittedName>
        <fullName evidence="3">Uncharacterized protein</fullName>
    </submittedName>
</protein>
<keyword evidence="4" id="KW-1185">Reference proteome</keyword>
<keyword evidence="2" id="KW-0812">Transmembrane</keyword>
<organism evidence="4">
    <name type="scientific">Chlorella variabilis</name>
    <name type="common">Green alga</name>
    <dbReference type="NCBI Taxonomy" id="554065"/>
    <lineage>
        <taxon>Eukaryota</taxon>
        <taxon>Viridiplantae</taxon>
        <taxon>Chlorophyta</taxon>
        <taxon>core chlorophytes</taxon>
        <taxon>Trebouxiophyceae</taxon>
        <taxon>Chlorellales</taxon>
        <taxon>Chlorellaceae</taxon>
        <taxon>Chlorella clade</taxon>
        <taxon>Chlorella</taxon>
    </lineage>
</organism>
<dbReference type="RefSeq" id="XP_005842878.1">
    <property type="nucleotide sequence ID" value="XM_005842816.1"/>
</dbReference>
<proteinExistence type="predicted"/>
<dbReference type="OMA" id="AECQREI"/>
<evidence type="ECO:0000256" key="2">
    <source>
        <dbReference type="SAM" id="Phobius"/>
    </source>
</evidence>
<dbReference type="GeneID" id="17350210"/>
<feature type="region of interest" description="Disordered" evidence="1">
    <location>
        <begin position="1"/>
        <end position="48"/>
    </location>
</feature>
<dbReference type="eggNOG" id="ENOG502QRMN">
    <property type="taxonomic scope" value="Eukaryota"/>
</dbReference>
<dbReference type="InParanoid" id="E1ZTT6"/>
<keyword evidence="2" id="KW-1133">Transmembrane helix</keyword>
<gene>
    <name evidence="3" type="ORF">CHLNCDRAFT_142515</name>
</gene>
<reference evidence="3 4" key="1">
    <citation type="journal article" date="2010" name="Plant Cell">
        <title>The Chlorella variabilis NC64A genome reveals adaptation to photosymbiosis, coevolution with viruses, and cryptic sex.</title>
        <authorList>
            <person name="Blanc G."/>
            <person name="Duncan G."/>
            <person name="Agarkova I."/>
            <person name="Borodovsky M."/>
            <person name="Gurnon J."/>
            <person name="Kuo A."/>
            <person name="Lindquist E."/>
            <person name="Lucas S."/>
            <person name="Pangilinan J."/>
            <person name="Polle J."/>
            <person name="Salamov A."/>
            <person name="Terry A."/>
            <person name="Yamada T."/>
            <person name="Dunigan D.D."/>
            <person name="Grigoriev I.V."/>
            <person name="Claverie J.M."/>
            <person name="Van Etten J.L."/>
        </authorList>
    </citation>
    <scope>NUCLEOTIDE SEQUENCE [LARGE SCALE GENOMIC DNA]</scope>
    <source>
        <strain evidence="3 4">NC64A</strain>
    </source>
</reference>
<dbReference type="OrthoDB" id="515746at2759"/>
<dbReference type="STRING" id="554065.E1ZTT6"/>
<accession>E1ZTT6</accession>
<feature type="transmembrane region" description="Helical" evidence="2">
    <location>
        <begin position="262"/>
        <end position="281"/>
    </location>
</feature>
<name>E1ZTT6_CHLVA</name>
<feature type="transmembrane region" description="Helical" evidence="2">
    <location>
        <begin position="185"/>
        <end position="210"/>
    </location>
</feature>
<evidence type="ECO:0000256" key="1">
    <source>
        <dbReference type="SAM" id="MobiDB-lite"/>
    </source>
</evidence>
<evidence type="ECO:0000313" key="3">
    <source>
        <dbReference type="EMBL" id="EFN50766.1"/>
    </source>
</evidence>
<dbReference type="EMBL" id="GL433874">
    <property type="protein sequence ID" value="EFN50766.1"/>
    <property type="molecule type" value="Genomic_DNA"/>
</dbReference>
<dbReference type="AlphaFoldDB" id="E1ZTT6"/>
<feature type="transmembrane region" description="Helical" evidence="2">
    <location>
        <begin position="222"/>
        <end position="242"/>
    </location>
</feature>
<dbReference type="FunCoup" id="E1ZTT6">
    <property type="interactions" value="613"/>
</dbReference>
<evidence type="ECO:0000313" key="4">
    <source>
        <dbReference type="Proteomes" id="UP000008141"/>
    </source>
</evidence>
<dbReference type="PANTHER" id="PTHR36383">
    <property type="entry name" value="OS09G0529350 PROTEIN"/>
    <property type="match status" value="1"/>
</dbReference>
<dbReference type="KEGG" id="cvr:CHLNCDRAFT_142515"/>
<keyword evidence="2" id="KW-0472">Membrane</keyword>
<sequence>MGAELAQSPFSGDSGGQAAARPELSLNSTSRAHAKAKPEDEGQAGDQLSVAEVAEQILKDPENTARMQRVTDAAQRVAELQAESGRLAAAMAEAEVASAAGAEQREREAQASAAALIADAEVAAAEKLLQAAQLQAQSAEAAKGKWAGDINEDAERLESAKAAAAAGAAGALASLPLVASDGGGGAAAAVLALATAGVASALLGVTYRYAVCQDLANTQLKAGVVAAFGLVRGLGQANGILAGGGGSNRFAGLDLSLEALGGAGLALGQCMLVAAFAATAVEAGMQRGLVKPFGAAADGSGDGAGSP</sequence>